<evidence type="ECO:0000313" key="7">
    <source>
        <dbReference type="EMBL" id="QCO93446.1"/>
    </source>
</evidence>
<evidence type="ECO:0000313" key="11">
    <source>
        <dbReference type="EMBL" id="QCO93474.1"/>
    </source>
</evidence>
<accession>A0A4P8GF17</accession>
<evidence type="ECO:0000256" key="1">
    <source>
        <dbReference type="SAM" id="Phobius"/>
    </source>
</evidence>
<sequence length="47" mass="5317">MNINYQILAGFGIGFIVSIPCTLALTYFIYNKVSDTTREVVNEFSRP</sequence>
<keyword evidence="1" id="KW-0812">Transmembrane</keyword>
<dbReference type="EMBL" id="MK012660">
    <property type="protein sequence ID" value="QCO93481.1"/>
    <property type="molecule type" value="Genomic_RNA"/>
</dbReference>
<name>A0A4P8GF17_9TOMB</name>
<keyword evidence="1" id="KW-0472">Membrane</keyword>
<dbReference type="EMBL" id="MK012651">
    <property type="protein sequence ID" value="QCO93418.1"/>
    <property type="molecule type" value="Genomic_RNA"/>
</dbReference>
<dbReference type="EMBL" id="MK012650">
    <property type="protein sequence ID" value="QCO93411.1"/>
    <property type="molecule type" value="Genomic_RNA"/>
</dbReference>
<evidence type="ECO:0000313" key="8">
    <source>
        <dbReference type="EMBL" id="QCO93453.1"/>
    </source>
</evidence>
<evidence type="ECO:0000313" key="3">
    <source>
        <dbReference type="EMBL" id="QCO93418.1"/>
    </source>
</evidence>
<dbReference type="GeneID" id="26196448"/>
<feature type="transmembrane region" description="Helical" evidence="1">
    <location>
        <begin position="7"/>
        <end position="30"/>
    </location>
</feature>
<dbReference type="EMBL" id="MK012658">
    <property type="protein sequence ID" value="QCO93467.1"/>
    <property type="molecule type" value="Genomic_RNA"/>
</dbReference>
<dbReference type="EMBL" id="MK012652">
    <property type="protein sequence ID" value="QCO93425.1"/>
    <property type="molecule type" value="Genomic_RNA"/>
</dbReference>
<evidence type="ECO:0000313" key="12">
    <source>
        <dbReference type="EMBL" id="QCO93481.1"/>
    </source>
</evidence>
<evidence type="ECO:0000313" key="5">
    <source>
        <dbReference type="EMBL" id="QCO93432.1"/>
    </source>
</evidence>
<reference evidence="12" key="1">
    <citation type="submission" date="2018-10" db="EMBL/GenBank/DDBJ databases">
        <title>Identification of a new species of barley yellow dwarf virus by high throughput sequencing triggers the development of new multiplex RT-PCR protocol for BYDV species detection.</title>
        <authorList>
            <person name="Somera M."/>
            <person name="Massart S."/>
            <person name="Tamisier L."/>
            <person name="Soovali P."/>
            <person name="Sathees K."/>
            <person name="Akkerman A."/>
            <person name="Truve E."/>
            <person name="Kvarnheden A."/>
        </authorList>
    </citation>
    <scope>NUCLEOTIDE SEQUENCE</scope>
    <source>
        <strain evidence="12">Imavere</strain>
        <strain evidence="11">Jogeva1</strain>
        <strain evidence="10">Jogeva2</strain>
        <strain evidence="6">Jogeva4</strain>
        <strain evidence="9">Matapera</strain>
        <strain evidence="5">Olustvere2-B</strain>
        <strain evidence="4">Olustvere2-W</strain>
        <strain evidence="2">Polva</strain>
        <strain evidence="8">Puide</strain>
        <strain evidence="3">Rannu1</strain>
        <strain evidence="7">Vaimela</strain>
    </source>
</reference>
<evidence type="ECO:0000313" key="2">
    <source>
        <dbReference type="EMBL" id="QCO93411.1"/>
    </source>
</evidence>
<dbReference type="EMBL" id="MK012656">
    <property type="protein sequence ID" value="QCO93453.1"/>
    <property type="molecule type" value="Genomic_RNA"/>
</dbReference>
<organism evidence="12">
    <name type="scientific">Barley yellow dwarf virus-PAS</name>
    <dbReference type="NCBI Taxonomy" id="2169985"/>
    <lineage>
        <taxon>Viruses</taxon>
        <taxon>Riboviria</taxon>
        <taxon>Orthornavirae</taxon>
        <taxon>Kitrinoviricota</taxon>
        <taxon>Tolucaviricetes</taxon>
        <taxon>Tolivirales</taxon>
        <taxon>Tombusviridae</taxon>
        <taxon>Regressovirinae</taxon>
        <taxon>Luteovirus</taxon>
        <taxon>Luteovirus pashordei</taxon>
    </lineage>
</organism>
<evidence type="ECO:0000313" key="10">
    <source>
        <dbReference type="EMBL" id="QCO93467.1"/>
    </source>
</evidence>
<dbReference type="KEGG" id="vg:26196448"/>
<evidence type="ECO:0000313" key="4">
    <source>
        <dbReference type="EMBL" id="QCO93425.1"/>
    </source>
</evidence>
<keyword evidence="1" id="KW-1133">Transmembrane helix</keyword>
<dbReference type="EMBL" id="MK012653">
    <property type="protein sequence ID" value="QCO93432.1"/>
    <property type="molecule type" value="Genomic_RNA"/>
</dbReference>
<evidence type="ECO:0000313" key="9">
    <source>
        <dbReference type="EMBL" id="QCO93460.1"/>
    </source>
</evidence>
<dbReference type="RefSeq" id="YP_009179355.1">
    <property type="nucleotide sequence ID" value="NC_002160.2"/>
</dbReference>
<protein>
    <submittedName>
        <fullName evidence="12">P3a protein</fullName>
    </submittedName>
</protein>
<dbReference type="EMBL" id="MK012657">
    <property type="protein sequence ID" value="QCO93460.1"/>
    <property type="molecule type" value="Genomic_RNA"/>
</dbReference>
<evidence type="ECO:0000313" key="6">
    <source>
        <dbReference type="EMBL" id="QCO93439.1"/>
    </source>
</evidence>
<dbReference type="EMBL" id="MK012655">
    <property type="protein sequence ID" value="QCO93446.1"/>
    <property type="molecule type" value="Genomic_RNA"/>
</dbReference>
<dbReference type="EMBL" id="MK012654">
    <property type="protein sequence ID" value="QCO93439.1"/>
    <property type="molecule type" value="Genomic_RNA"/>
</dbReference>
<gene>
    <name evidence="12" type="primary">ORF3a</name>
</gene>
<proteinExistence type="predicted"/>
<dbReference type="EMBL" id="MK012659">
    <property type="protein sequence ID" value="QCO93474.1"/>
    <property type="molecule type" value="Genomic_RNA"/>
</dbReference>